<proteinExistence type="inferred from homology"/>
<keyword evidence="4" id="KW-0378">Hydrolase</keyword>
<organism evidence="7 8">
    <name type="scientific">Megasphaera paucivorans</name>
    <dbReference type="NCBI Taxonomy" id="349095"/>
    <lineage>
        <taxon>Bacteria</taxon>
        <taxon>Bacillati</taxon>
        <taxon>Bacillota</taxon>
        <taxon>Negativicutes</taxon>
        <taxon>Veillonellales</taxon>
        <taxon>Veillonellaceae</taxon>
        <taxon>Megasphaera</taxon>
    </lineage>
</organism>
<evidence type="ECO:0000259" key="6">
    <source>
        <dbReference type="Pfam" id="PF00933"/>
    </source>
</evidence>
<evidence type="ECO:0000256" key="2">
    <source>
        <dbReference type="ARBA" id="ARBA00005336"/>
    </source>
</evidence>
<dbReference type="InterPro" id="IPR017853">
    <property type="entry name" value="GH"/>
</dbReference>
<dbReference type="EC" id="3.2.1.52" evidence="3"/>
<dbReference type="PANTHER" id="PTHR30480">
    <property type="entry name" value="BETA-HEXOSAMINIDASE-RELATED"/>
    <property type="match status" value="1"/>
</dbReference>
<dbReference type="InterPro" id="IPR050226">
    <property type="entry name" value="NagZ_Beta-hexosaminidase"/>
</dbReference>
<dbReference type="AlphaFoldDB" id="A0A1G9R3B4"/>
<sequence>MKMNKVIASIVMISMTVCFSGCKQEVKNEAQPAVQHHTINEQAKQIVARMSDTQKIGQLMMIGITGPVVDIKTDRALAKYKFGNVILFDRNMQNQNQVKKLTADLQEKISINSGIFPFIALDQEGGAVLRMRSHFPEVPSEQELGRKKPSETKIWAETTGKELKEMGININFSPVVDLGLSHGRSYSDDPGVVSTYAEQACTGYKDAGILCVLKHFPGIGKAEIDPHMDGASVAVGREQLEQEDLKPFRDLIQRIDNKNMFVMVSNVTFPALDTHYPACVSEKIMTDILRNQYGYKGLILTDDMEMGAMSKHYTFSQMGVMAVKAGADIILVCHDYEHEQEVYKGLLKAYRSGELSRDKIDKKVLRIVEMKLAYNGK</sequence>
<evidence type="ECO:0000313" key="7">
    <source>
        <dbReference type="EMBL" id="SDM17620.1"/>
    </source>
</evidence>
<accession>A0A1G9R3B4</accession>
<dbReference type="Gene3D" id="3.20.20.300">
    <property type="entry name" value="Glycoside hydrolase, family 3, N-terminal domain"/>
    <property type="match status" value="1"/>
</dbReference>
<feature type="domain" description="Glycoside hydrolase family 3 N-terminal" evidence="6">
    <location>
        <begin position="54"/>
        <end position="369"/>
    </location>
</feature>
<dbReference type="PANTHER" id="PTHR30480:SF13">
    <property type="entry name" value="BETA-HEXOSAMINIDASE"/>
    <property type="match status" value="1"/>
</dbReference>
<protein>
    <recommendedName>
        <fullName evidence="3">beta-N-acetylhexosaminidase</fullName>
        <ecNumber evidence="3">3.2.1.52</ecNumber>
    </recommendedName>
</protein>
<evidence type="ECO:0000256" key="1">
    <source>
        <dbReference type="ARBA" id="ARBA00001231"/>
    </source>
</evidence>
<dbReference type="Pfam" id="PF00933">
    <property type="entry name" value="Glyco_hydro_3"/>
    <property type="match status" value="1"/>
</dbReference>
<evidence type="ECO:0000313" key="8">
    <source>
        <dbReference type="Proteomes" id="UP000199309"/>
    </source>
</evidence>
<evidence type="ECO:0000256" key="4">
    <source>
        <dbReference type="ARBA" id="ARBA00022801"/>
    </source>
</evidence>
<name>A0A1G9R3B4_9FIRM</name>
<keyword evidence="8" id="KW-1185">Reference proteome</keyword>
<dbReference type="GO" id="GO:0004563">
    <property type="term" value="F:beta-N-acetylhexosaminidase activity"/>
    <property type="evidence" value="ECO:0007669"/>
    <property type="project" value="UniProtKB-EC"/>
</dbReference>
<dbReference type="Proteomes" id="UP000199309">
    <property type="component" value="Unassembled WGS sequence"/>
</dbReference>
<dbReference type="EMBL" id="FNHQ01000002">
    <property type="protein sequence ID" value="SDM17620.1"/>
    <property type="molecule type" value="Genomic_DNA"/>
</dbReference>
<dbReference type="InterPro" id="IPR036962">
    <property type="entry name" value="Glyco_hydro_3_N_sf"/>
</dbReference>
<dbReference type="STRING" id="349095.SAMN05660299_00376"/>
<comment type="similarity">
    <text evidence="2">Belongs to the glycosyl hydrolase 3 family.</text>
</comment>
<dbReference type="InterPro" id="IPR001764">
    <property type="entry name" value="Glyco_hydro_3_N"/>
</dbReference>
<evidence type="ECO:0000256" key="5">
    <source>
        <dbReference type="ARBA" id="ARBA00023295"/>
    </source>
</evidence>
<dbReference type="SUPFAM" id="SSF51445">
    <property type="entry name" value="(Trans)glycosidases"/>
    <property type="match status" value="1"/>
</dbReference>
<dbReference type="GO" id="GO:0009254">
    <property type="term" value="P:peptidoglycan turnover"/>
    <property type="evidence" value="ECO:0007669"/>
    <property type="project" value="TreeGrafter"/>
</dbReference>
<dbReference type="OrthoDB" id="9805821at2"/>
<evidence type="ECO:0000256" key="3">
    <source>
        <dbReference type="ARBA" id="ARBA00012663"/>
    </source>
</evidence>
<gene>
    <name evidence="7" type="ORF">SAMN05660299_00376</name>
</gene>
<dbReference type="GO" id="GO:0005975">
    <property type="term" value="P:carbohydrate metabolic process"/>
    <property type="evidence" value="ECO:0007669"/>
    <property type="project" value="InterPro"/>
</dbReference>
<keyword evidence="5" id="KW-0326">Glycosidase</keyword>
<dbReference type="RefSeq" id="WP_091647669.1">
    <property type="nucleotide sequence ID" value="NZ_FNHQ01000002.1"/>
</dbReference>
<comment type="catalytic activity">
    <reaction evidence="1">
        <text>Hydrolysis of terminal non-reducing N-acetyl-D-hexosamine residues in N-acetyl-beta-D-hexosaminides.</text>
        <dbReference type="EC" id="3.2.1.52"/>
    </reaction>
</comment>
<reference evidence="7 8" key="1">
    <citation type="submission" date="2016-10" db="EMBL/GenBank/DDBJ databases">
        <authorList>
            <person name="de Groot N.N."/>
        </authorList>
    </citation>
    <scope>NUCLEOTIDE SEQUENCE [LARGE SCALE GENOMIC DNA]</scope>
    <source>
        <strain evidence="7 8">DSM 16981</strain>
    </source>
</reference>